<evidence type="ECO:0000256" key="1">
    <source>
        <dbReference type="SAM" id="SignalP"/>
    </source>
</evidence>
<feature type="chain" id="PRO_5022891391" description="DUF4124 domain-containing protein" evidence="1">
    <location>
        <begin position="24"/>
        <end position="179"/>
    </location>
</feature>
<proteinExistence type="predicted"/>
<feature type="signal peptide" evidence="1">
    <location>
        <begin position="1"/>
        <end position="23"/>
    </location>
</feature>
<dbReference type="RefSeq" id="WP_148340464.1">
    <property type="nucleotide sequence ID" value="NZ_LR699120.1"/>
</dbReference>
<dbReference type="OrthoDB" id="7062774at2"/>
<name>A0A5E4PLC1_9COXI</name>
<evidence type="ECO:0000313" key="3">
    <source>
        <dbReference type="Proteomes" id="UP000324194"/>
    </source>
</evidence>
<sequence>MMRDSVFFAATFFLILTALNAHGEEVYEHINQDGSITYSDKPIGENAVTITAPVVSTAPAMASPAPQQKSAATLSADTEARKPYTAFAISSPGDQETIQNQPILIVDVKLDPPLQAGDRIQIYLDGNPLGKAAADTHFEFTIPYRGEHTLSAAIFDKNMKLLKQAPTFTIYVHQAHLGG</sequence>
<dbReference type="KEGG" id="asip:AQUSIP_23890"/>
<dbReference type="EMBL" id="LR699120">
    <property type="protein sequence ID" value="VVC77062.1"/>
    <property type="molecule type" value="Genomic_DNA"/>
</dbReference>
<evidence type="ECO:0000313" key="2">
    <source>
        <dbReference type="EMBL" id="VVC77062.1"/>
    </source>
</evidence>
<reference evidence="2 3" key="1">
    <citation type="submission" date="2019-08" db="EMBL/GenBank/DDBJ databases">
        <authorList>
            <person name="Guy L."/>
        </authorList>
    </citation>
    <scope>NUCLEOTIDE SEQUENCE [LARGE SCALE GENOMIC DNA]</scope>
    <source>
        <strain evidence="2 3">SGT-108</strain>
    </source>
</reference>
<gene>
    <name evidence="2" type="ORF">AQUSIP_23890</name>
</gene>
<keyword evidence="3" id="KW-1185">Reference proteome</keyword>
<evidence type="ECO:0008006" key="4">
    <source>
        <dbReference type="Google" id="ProtNLM"/>
    </source>
</evidence>
<protein>
    <recommendedName>
        <fullName evidence="4">DUF4124 domain-containing protein</fullName>
    </recommendedName>
</protein>
<keyword evidence="1" id="KW-0732">Signal</keyword>
<organism evidence="2 3">
    <name type="scientific">Aquicella siphonis</name>
    <dbReference type="NCBI Taxonomy" id="254247"/>
    <lineage>
        <taxon>Bacteria</taxon>
        <taxon>Pseudomonadati</taxon>
        <taxon>Pseudomonadota</taxon>
        <taxon>Gammaproteobacteria</taxon>
        <taxon>Legionellales</taxon>
        <taxon>Coxiellaceae</taxon>
        <taxon>Aquicella</taxon>
    </lineage>
</organism>
<accession>A0A5E4PLC1</accession>
<dbReference type="AlphaFoldDB" id="A0A5E4PLC1"/>
<dbReference type="Proteomes" id="UP000324194">
    <property type="component" value="Chromosome 2"/>
</dbReference>